<dbReference type="Proteomes" id="UP001175211">
    <property type="component" value="Unassembled WGS sequence"/>
</dbReference>
<dbReference type="AlphaFoldDB" id="A0AA39NE42"/>
<keyword evidence="1" id="KW-0472">Membrane</keyword>
<feature type="transmembrane region" description="Helical" evidence="1">
    <location>
        <begin position="49"/>
        <end position="69"/>
    </location>
</feature>
<keyword evidence="1" id="KW-0812">Transmembrane</keyword>
<dbReference type="EMBL" id="JAUEPS010000007">
    <property type="protein sequence ID" value="KAK0463834.1"/>
    <property type="molecule type" value="Genomic_DNA"/>
</dbReference>
<evidence type="ECO:0000313" key="2">
    <source>
        <dbReference type="EMBL" id="KAK0463834.1"/>
    </source>
</evidence>
<keyword evidence="1" id="KW-1133">Transmembrane helix</keyword>
<proteinExistence type="predicted"/>
<organism evidence="2 3">
    <name type="scientific">Armillaria tabescens</name>
    <name type="common">Ringless honey mushroom</name>
    <name type="synonym">Agaricus tabescens</name>
    <dbReference type="NCBI Taxonomy" id="1929756"/>
    <lineage>
        <taxon>Eukaryota</taxon>
        <taxon>Fungi</taxon>
        <taxon>Dikarya</taxon>
        <taxon>Basidiomycota</taxon>
        <taxon>Agaricomycotina</taxon>
        <taxon>Agaricomycetes</taxon>
        <taxon>Agaricomycetidae</taxon>
        <taxon>Agaricales</taxon>
        <taxon>Marasmiineae</taxon>
        <taxon>Physalacriaceae</taxon>
        <taxon>Desarmillaria</taxon>
    </lineage>
</organism>
<dbReference type="GeneID" id="85349424"/>
<feature type="transmembrane region" description="Helical" evidence="1">
    <location>
        <begin position="75"/>
        <end position="94"/>
    </location>
</feature>
<gene>
    <name evidence="2" type="ORF">EV420DRAFT_1110274</name>
</gene>
<sequence length="115" mass="12744">MNLLSQAKLLSDSFEIEETRLGMYTPVCTGMFREPEGHVQQLEKTAKRLSYLIVYLELVCPILVCSIIGFRLPGFHAFLVFIAGFHSFVSSIACTPAPSGFHKDTPCPPSALTYT</sequence>
<dbReference type="RefSeq" id="XP_060335144.1">
    <property type="nucleotide sequence ID" value="XM_060465876.1"/>
</dbReference>
<reference evidence="2" key="1">
    <citation type="submission" date="2023-06" db="EMBL/GenBank/DDBJ databases">
        <authorList>
            <consortium name="Lawrence Berkeley National Laboratory"/>
            <person name="Ahrendt S."/>
            <person name="Sahu N."/>
            <person name="Indic B."/>
            <person name="Wong-Bajracharya J."/>
            <person name="Merenyi Z."/>
            <person name="Ke H.-M."/>
            <person name="Monk M."/>
            <person name="Kocsube S."/>
            <person name="Drula E."/>
            <person name="Lipzen A."/>
            <person name="Balint B."/>
            <person name="Henrissat B."/>
            <person name="Andreopoulos B."/>
            <person name="Martin F.M."/>
            <person name="Harder C.B."/>
            <person name="Rigling D."/>
            <person name="Ford K.L."/>
            <person name="Foster G.D."/>
            <person name="Pangilinan J."/>
            <person name="Papanicolaou A."/>
            <person name="Barry K."/>
            <person name="LaButti K."/>
            <person name="Viragh M."/>
            <person name="Koriabine M."/>
            <person name="Yan M."/>
            <person name="Riley R."/>
            <person name="Champramary S."/>
            <person name="Plett K.L."/>
            <person name="Tsai I.J."/>
            <person name="Slot J."/>
            <person name="Sipos G."/>
            <person name="Plett J."/>
            <person name="Nagy L.G."/>
            <person name="Grigoriev I.V."/>
        </authorList>
    </citation>
    <scope>NUCLEOTIDE SEQUENCE</scope>
    <source>
        <strain evidence="2">CCBAS 213</strain>
    </source>
</reference>
<accession>A0AA39NE42</accession>
<evidence type="ECO:0000256" key="1">
    <source>
        <dbReference type="SAM" id="Phobius"/>
    </source>
</evidence>
<name>A0AA39NE42_ARMTA</name>
<comment type="caution">
    <text evidence="2">The sequence shown here is derived from an EMBL/GenBank/DDBJ whole genome shotgun (WGS) entry which is preliminary data.</text>
</comment>
<keyword evidence="3" id="KW-1185">Reference proteome</keyword>
<evidence type="ECO:0000313" key="3">
    <source>
        <dbReference type="Proteomes" id="UP001175211"/>
    </source>
</evidence>
<protein>
    <submittedName>
        <fullName evidence="2">Uncharacterized protein</fullName>
    </submittedName>
</protein>